<evidence type="ECO:0000256" key="1">
    <source>
        <dbReference type="ARBA" id="ARBA00022603"/>
    </source>
</evidence>
<dbReference type="AlphaFoldDB" id="A0A1C5JFF5"/>
<dbReference type="CDD" id="cd02440">
    <property type="entry name" value="AdoMet_MTases"/>
    <property type="match status" value="1"/>
</dbReference>
<dbReference type="InterPro" id="IPR029063">
    <property type="entry name" value="SAM-dependent_MTases_sf"/>
</dbReference>
<proteinExistence type="predicted"/>
<dbReference type="Pfam" id="PF13649">
    <property type="entry name" value="Methyltransf_25"/>
    <property type="match status" value="1"/>
</dbReference>
<keyword evidence="1 6" id="KW-0489">Methyltransferase</keyword>
<evidence type="ECO:0000256" key="3">
    <source>
        <dbReference type="ARBA" id="ARBA00022691"/>
    </source>
</evidence>
<keyword evidence="3" id="KW-0949">S-adenosyl-L-methionine</keyword>
<name>A0A1C5JFF5_9ACTN</name>
<feature type="region of interest" description="Disordered" evidence="4">
    <location>
        <begin position="33"/>
        <end position="56"/>
    </location>
</feature>
<keyword evidence="2 6" id="KW-0808">Transferase</keyword>
<keyword evidence="7" id="KW-1185">Reference proteome</keyword>
<accession>A0A1C5JFF5</accession>
<dbReference type="EMBL" id="FMDN01000030">
    <property type="protein sequence ID" value="SCG69297.1"/>
    <property type="molecule type" value="Genomic_DNA"/>
</dbReference>
<dbReference type="PANTHER" id="PTHR43464">
    <property type="entry name" value="METHYLTRANSFERASE"/>
    <property type="match status" value="1"/>
</dbReference>
<sequence length="322" mass="35045">MPVMAADHVRGDARIRRGGACDRPPGRPVVHCSGGHGARRGRQRARSATTPTAPAGRGRRAVIKAERKAGGPVLGDGFGEALKECWAAGGKAGHSYATVERDDGFLFTTDVAEYFDELDEHERHEQWVIKRAGGRVLDVGCGAGRHAIALAQRGADVVGVDTSPGAVYVSRQRGVRVLRGTVEEQGDDIGRFDCILLLGYNLGLLESCQKAPQLLSGLARKANVGTRLFGNSLNPAMTSHPDHLRYREENRRQGRLPGTSRMRIRHKNLATDWFDYLYLTPEELGELVVGTGWEITEIETEGQSYAVELTLTQAGRRSPTSV</sequence>
<gene>
    <name evidence="6" type="ORF">GA0070560_13022</name>
</gene>
<protein>
    <submittedName>
        <fullName evidence="6">Methyltransferase domain-containing protein</fullName>
    </submittedName>
</protein>
<evidence type="ECO:0000313" key="6">
    <source>
        <dbReference type="EMBL" id="SCG69297.1"/>
    </source>
</evidence>
<dbReference type="Proteomes" id="UP000199408">
    <property type="component" value="Unassembled WGS sequence"/>
</dbReference>
<dbReference type="PANTHER" id="PTHR43464:SF19">
    <property type="entry name" value="UBIQUINONE BIOSYNTHESIS O-METHYLTRANSFERASE, MITOCHONDRIAL"/>
    <property type="match status" value="1"/>
</dbReference>
<dbReference type="Gene3D" id="3.40.50.150">
    <property type="entry name" value="Vaccinia Virus protein VP39"/>
    <property type="match status" value="1"/>
</dbReference>
<evidence type="ECO:0000256" key="2">
    <source>
        <dbReference type="ARBA" id="ARBA00022679"/>
    </source>
</evidence>
<reference evidence="7" key="1">
    <citation type="submission" date="2016-06" db="EMBL/GenBank/DDBJ databases">
        <authorList>
            <person name="Varghese N."/>
        </authorList>
    </citation>
    <scope>NUCLEOTIDE SEQUENCE [LARGE SCALE GENOMIC DNA]</scope>
    <source>
        <strain evidence="7">DSM 43171</strain>
    </source>
</reference>
<organism evidence="6 7">
    <name type="scientific">Micromonospora halophytica</name>
    <dbReference type="NCBI Taxonomy" id="47864"/>
    <lineage>
        <taxon>Bacteria</taxon>
        <taxon>Bacillati</taxon>
        <taxon>Actinomycetota</taxon>
        <taxon>Actinomycetes</taxon>
        <taxon>Micromonosporales</taxon>
        <taxon>Micromonosporaceae</taxon>
        <taxon>Micromonospora</taxon>
    </lineage>
</organism>
<evidence type="ECO:0000259" key="5">
    <source>
        <dbReference type="Pfam" id="PF13649"/>
    </source>
</evidence>
<feature type="domain" description="Methyltransferase" evidence="5">
    <location>
        <begin position="136"/>
        <end position="206"/>
    </location>
</feature>
<feature type="compositionally biased region" description="Low complexity" evidence="4">
    <location>
        <begin position="46"/>
        <end position="56"/>
    </location>
</feature>
<evidence type="ECO:0000313" key="7">
    <source>
        <dbReference type="Proteomes" id="UP000199408"/>
    </source>
</evidence>
<dbReference type="InterPro" id="IPR041698">
    <property type="entry name" value="Methyltransf_25"/>
</dbReference>
<dbReference type="SUPFAM" id="SSF53335">
    <property type="entry name" value="S-adenosyl-L-methionine-dependent methyltransferases"/>
    <property type="match status" value="1"/>
</dbReference>
<evidence type="ECO:0000256" key="4">
    <source>
        <dbReference type="SAM" id="MobiDB-lite"/>
    </source>
</evidence>
<dbReference type="GO" id="GO:0032259">
    <property type="term" value="P:methylation"/>
    <property type="evidence" value="ECO:0007669"/>
    <property type="project" value="UniProtKB-KW"/>
</dbReference>
<dbReference type="STRING" id="47864.GA0070560_13022"/>
<dbReference type="GO" id="GO:0008168">
    <property type="term" value="F:methyltransferase activity"/>
    <property type="evidence" value="ECO:0007669"/>
    <property type="project" value="UniProtKB-KW"/>
</dbReference>